<keyword evidence="2" id="KW-0175">Coiled coil</keyword>
<comment type="caution">
    <text evidence="4">The sequence shown here is derived from an EMBL/GenBank/DDBJ whole genome shotgun (WGS) entry which is preliminary data.</text>
</comment>
<name>A0ABS0Q6P2_9BACT</name>
<evidence type="ECO:0000313" key="5">
    <source>
        <dbReference type="Proteomes" id="UP000625631"/>
    </source>
</evidence>
<feature type="coiled-coil region" evidence="2">
    <location>
        <begin position="162"/>
        <end position="217"/>
    </location>
</feature>
<gene>
    <name evidence="4" type="ORF">I7X13_08900</name>
</gene>
<reference evidence="4 5" key="1">
    <citation type="submission" date="2020-12" db="EMBL/GenBank/DDBJ databases">
        <title>Hymenobacter sp.</title>
        <authorList>
            <person name="Kim M.K."/>
        </authorList>
    </citation>
    <scope>NUCLEOTIDE SEQUENCE [LARGE SCALE GENOMIC DNA]</scope>
    <source>
        <strain evidence="4 5">BT442</strain>
    </source>
</reference>
<dbReference type="PANTHER" id="PTHR30329">
    <property type="entry name" value="STATOR ELEMENT OF FLAGELLAR MOTOR COMPLEX"/>
    <property type="match status" value="1"/>
</dbReference>
<dbReference type="Gene3D" id="3.30.1330.60">
    <property type="entry name" value="OmpA-like domain"/>
    <property type="match status" value="1"/>
</dbReference>
<sequence length="381" mass="41689">MQARSGFRRIERGLSATLPRQRGRAVRRRKARYFTPLFSVKSLSPALLGLCLLAAPVLNSCVTARKYDDLSARQKADAEGKAAAERQYRGATAELQKASDELAQLRLTQKRLVTDSAETGAAYRKTRSLYNELNSSYDKLLKNSDRELANKSSDYNKVAKDLARREAELGDLETTLQKSKANNDRLAADLQAREVRLAELTKALADKDKAVDDLKARVSKALLSFNSSDLQVKLKDGKVYVSLSEQLLFKSGSTKVDPKGQEALKKLATVLQEQKDVNVVVEGHTDNVPILRGTAGMTDNWDLSALRATEIARLLTTAGVSPERVTASGRSQYVPVAANDSPANKAMNRRTEIILTPKLNDLFQILDSNSSTPATPAAGGK</sequence>
<organism evidence="4 5">
    <name type="scientific">Hymenobacter negativus</name>
    <dbReference type="NCBI Taxonomy" id="2795026"/>
    <lineage>
        <taxon>Bacteria</taxon>
        <taxon>Pseudomonadati</taxon>
        <taxon>Bacteroidota</taxon>
        <taxon>Cytophagia</taxon>
        <taxon>Cytophagales</taxon>
        <taxon>Hymenobacteraceae</taxon>
        <taxon>Hymenobacter</taxon>
    </lineage>
</organism>
<evidence type="ECO:0000313" key="4">
    <source>
        <dbReference type="EMBL" id="MBH8558162.1"/>
    </source>
</evidence>
<keyword evidence="5" id="KW-1185">Reference proteome</keyword>
<protein>
    <submittedName>
        <fullName evidence="4">OmpA family protein</fullName>
    </submittedName>
</protein>
<dbReference type="Proteomes" id="UP000625631">
    <property type="component" value="Unassembled WGS sequence"/>
</dbReference>
<dbReference type="Pfam" id="PF00691">
    <property type="entry name" value="OmpA"/>
    <property type="match status" value="1"/>
</dbReference>
<dbReference type="CDD" id="cd07185">
    <property type="entry name" value="OmpA_C-like"/>
    <property type="match status" value="1"/>
</dbReference>
<accession>A0ABS0Q6P2</accession>
<dbReference type="SUPFAM" id="SSF103088">
    <property type="entry name" value="OmpA-like"/>
    <property type="match status" value="1"/>
</dbReference>
<dbReference type="EMBL" id="JAEDAE010000003">
    <property type="protein sequence ID" value="MBH8558162.1"/>
    <property type="molecule type" value="Genomic_DNA"/>
</dbReference>
<dbReference type="PANTHER" id="PTHR30329:SF21">
    <property type="entry name" value="LIPOPROTEIN YIAD-RELATED"/>
    <property type="match status" value="1"/>
</dbReference>
<feature type="coiled-coil region" evidence="2">
    <location>
        <begin position="81"/>
        <end position="115"/>
    </location>
</feature>
<keyword evidence="1" id="KW-0472">Membrane</keyword>
<dbReference type="InterPro" id="IPR006665">
    <property type="entry name" value="OmpA-like"/>
</dbReference>
<evidence type="ECO:0000256" key="2">
    <source>
        <dbReference type="SAM" id="Coils"/>
    </source>
</evidence>
<evidence type="ECO:0000256" key="1">
    <source>
        <dbReference type="PROSITE-ProRule" id="PRU00473"/>
    </source>
</evidence>
<dbReference type="PROSITE" id="PS51123">
    <property type="entry name" value="OMPA_2"/>
    <property type="match status" value="1"/>
</dbReference>
<dbReference type="InterPro" id="IPR036737">
    <property type="entry name" value="OmpA-like_sf"/>
</dbReference>
<evidence type="ECO:0000259" key="3">
    <source>
        <dbReference type="PROSITE" id="PS51123"/>
    </source>
</evidence>
<feature type="domain" description="OmpA-like" evidence="3">
    <location>
        <begin position="236"/>
        <end position="359"/>
    </location>
</feature>
<proteinExistence type="predicted"/>
<dbReference type="InterPro" id="IPR050330">
    <property type="entry name" value="Bact_OuterMem_StrucFunc"/>
</dbReference>